<dbReference type="PANTHER" id="PTHR33674">
    <property type="entry name" value="METHIONINE-S-OXIDE REDUCTASE"/>
    <property type="match status" value="1"/>
</dbReference>
<dbReference type="AlphaFoldDB" id="A0A8T2T873"/>
<reference evidence="1" key="1">
    <citation type="submission" date="2021-08" db="EMBL/GenBank/DDBJ databases">
        <title>WGS assembly of Ceratopteris richardii.</title>
        <authorList>
            <person name="Marchant D.B."/>
            <person name="Chen G."/>
            <person name="Jenkins J."/>
            <person name="Shu S."/>
            <person name="Leebens-Mack J."/>
            <person name="Grimwood J."/>
            <person name="Schmutz J."/>
            <person name="Soltis P."/>
            <person name="Soltis D."/>
            <person name="Chen Z.-H."/>
        </authorList>
    </citation>
    <scope>NUCLEOTIDE SEQUENCE</scope>
    <source>
        <strain evidence="1">Whitten #5841</strain>
        <tissue evidence="1">Leaf</tissue>
    </source>
</reference>
<dbReference type="OMA" id="FESARSW"/>
<dbReference type="Pfam" id="PF24046">
    <property type="entry name" value="At4g08330"/>
    <property type="match status" value="1"/>
</dbReference>
<dbReference type="InterPro" id="IPR045282">
    <property type="entry name" value="At4g08330-like"/>
</dbReference>
<dbReference type="Proteomes" id="UP000825935">
    <property type="component" value="Chromosome 14"/>
</dbReference>
<dbReference type="EMBL" id="CM035419">
    <property type="protein sequence ID" value="KAH7415149.1"/>
    <property type="molecule type" value="Genomic_DNA"/>
</dbReference>
<dbReference type="PANTHER" id="PTHR33674:SF3">
    <property type="entry name" value="YIPPEE DOMAIN-CONTAINING PROTEIN"/>
    <property type="match status" value="1"/>
</dbReference>
<comment type="caution">
    <text evidence="1">The sequence shown here is derived from an EMBL/GenBank/DDBJ whole genome shotgun (WGS) entry which is preliminary data.</text>
</comment>
<keyword evidence="2" id="KW-1185">Reference proteome</keyword>
<dbReference type="EMBL" id="CM035419">
    <property type="protein sequence ID" value="KAH7415150.1"/>
    <property type="molecule type" value="Genomic_DNA"/>
</dbReference>
<gene>
    <name evidence="1" type="ORF">KP509_14G030200</name>
</gene>
<evidence type="ECO:0000313" key="1">
    <source>
        <dbReference type="EMBL" id="KAH7415149.1"/>
    </source>
</evidence>
<dbReference type="OrthoDB" id="678806at2759"/>
<proteinExistence type="predicted"/>
<protein>
    <submittedName>
        <fullName evidence="1">Uncharacterized protein</fullName>
    </submittedName>
</protein>
<evidence type="ECO:0000313" key="2">
    <source>
        <dbReference type="Proteomes" id="UP000825935"/>
    </source>
</evidence>
<name>A0A8T2T873_CERRI</name>
<sequence length="140" mass="15571">MEETCERDVVYSCGFCGYPLNLSSSQRVVSGLTSRALRKQTISFLCIDESRFQQVEEIKCAPRLQPGGFLKLNELRTKFLCGNCRNVIGHGHLNDKSVTQQVEISNSSPGPEAPQHKKYCMKIKALQPSLDIKPTIPAAD</sequence>
<accession>A0A8T2T873</accession>
<organism evidence="1 2">
    <name type="scientific">Ceratopteris richardii</name>
    <name type="common">Triangle waterfern</name>
    <dbReference type="NCBI Taxonomy" id="49495"/>
    <lineage>
        <taxon>Eukaryota</taxon>
        <taxon>Viridiplantae</taxon>
        <taxon>Streptophyta</taxon>
        <taxon>Embryophyta</taxon>
        <taxon>Tracheophyta</taxon>
        <taxon>Polypodiopsida</taxon>
        <taxon>Polypodiidae</taxon>
        <taxon>Polypodiales</taxon>
        <taxon>Pteridineae</taxon>
        <taxon>Pteridaceae</taxon>
        <taxon>Parkerioideae</taxon>
        <taxon>Ceratopteris</taxon>
    </lineage>
</organism>